<protein>
    <submittedName>
        <fullName evidence="2">Transposon Tf2-11 polyprotein</fullName>
    </submittedName>
</protein>
<evidence type="ECO:0000313" key="3">
    <source>
        <dbReference type="Proteomes" id="UP000762676"/>
    </source>
</evidence>
<accession>A0AAV4HUX8</accession>
<evidence type="ECO:0000313" key="2">
    <source>
        <dbReference type="EMBL" id="GFS01470.1"/>
    </source>
</evidence>
<organism evidence="2 3">
    <name type="scientific">Elysia marginata</name>
    <dbReference type="NCBI Taxonomy" id="1093978"/>
    <lineage>
        <taxon>Eukaryota</taxon>
        <taxon>Metazoa</taxon>
        <taxon>Spiralia</taxon>
        <taxon>Lophotrochozoa</taxon>
        <taxon>Mollusca</taxon>
        <taxon>Gastropoda</taxon>
        <taxon>Heterobranchia</taxon>
        <taxon>Euthyneura</taxon>
        <taxon>Panpulmonata</taxon>
        <taxon>Sacoglossa</taxon>
        <taxon>Placobranchoidea</taxon>
        <taxon>Plakobranchidae</taxon>
        <taxon>Elysia</taxon>
    </lineage>
</organism>
<gene>
    <name evidence="2" type="ORF">ElyMa_006423700</name>
</gene>
<comment type="caution">
    <text evidence="2">The sequence shown here is derived from an EMBL/GenBank/DDBJ whole genome shotgun (WGS) entry which is preliminary data.</text>
</comment>
<sequence>MASLFGNLEPYSPERPFQEWYERLEFFLEANQVEEDNKKRAILLSMIGPSTFRTIKDLCFPLSPKEKSFTDICKLLSEHFNPTPPKFVQSKKFEERIRLPTETVQEFLVALKKLAEFCQFGNNLNERLLDRFVMGVNNEAVQKKLLQEEKITIDKALSISQSMIESCKGTKSFESSSPMGLHYTHRPAPRSGSSRSTNPMKPSNGSSQSVISISSFFSPVAVNILDTLVNSETACVTIVVKKVTCSEFANHKANQHKIQNQVTG</sequence>
<proteinExistence type="predicted"/>
<reference evidence="2 3" key="1">
    <citation type="journal article" date="2021" name="Elife">
        <title>Chloroplast acquisition without the gene transfer in kleptoplastic sea slugs, Plakobranchus ocellatus.</title>
        <authorList>
            <person name="Maeda T."/>
            <person name="Takahashi S."/>
            <person name="Yoshida T."/>
            <person name="Shimamura S."/>
            <person name="Takaki Y."/>
            <person name="Nagai Y."/>
            <person name="Toyoda A."/>
            <person name="Suzuki Y."/>
            <person name="Arimoto A."/>
            <person name="Ishii H."/>
            <person name="Satoh N."/>
            <person name="Nishiyama T."/>
            <person name="Hasebe M."/>
            <person name="Maruyama T."/>
            <person name="Minagawa J."/>
            <person name="Obokata J."/>
            <person name="Shigenobu S."/>
        </authorList>
    </citation>
    <scope>NUCLEOTIDE SEQUENCE [LARGE SCALE GENOMIC DNA]</scope>
</reference>
<dbReference type="PANTHER" id="PTHR33198">
    <property type="entry name" value="ANK_REP_REGION DOMAIN-CONTAINING PROTEIN-RELATED"/>
    <property type="match status" value="1"/>
</dbReference>
<evidence type="ECO:0000256" key="1">
    <source>
        <dbReference type="SAM" id="MobiDB-lite"/>
    </source>
</evidence>
<dbReference type="Proteomes" id="UP000762676">
    <property type="component" value="Unassembled WGS sequence"/>
</dbReference>
<name>A0AAV4HUX8_9GAST</name>
<dbReference type="EMBL" id="BMAT01012892">
    <property type="protein sequence ID" value="GFS01470.1"/>
    <property type="molecule type" value="Genomic_DNA"/>
</dbReference>
<keyword evidence="3" id="KW-1185">Reference proteome</keyword>
<feature type="compositionally biased region" description="Polar residues" evidence="1">
    <location>
        <begin position="191"/>
        <end position="201"/>
    </location>
</feature>
<dbReference type="PANTHER" id="PTHR33198:SF19">
    <property type="entry name" value="CCHC-TYPE DOMAIN-CONTAINING PROTEIN"/>
    <property type="match status" value="1"/>
</dbReference>
<dbReference type="AlphaFoldDB" id="A0AAV4HUX8"/>
<feature type="region of interest" description="Disordered" evidence="1">
    <location>
        <begin position="172"/>
        <end position="206"/>
    </location>
</feature>